<gene>
    <name evidence="2" type="ORF">LSH36_1487g00175</name>
</gene>
<dbReference type="InterPro" id="IPR043159">
    <property type="entry name" value="Lectin_gal-bd_sf"/>
</dbReference>
<dbReference type="Gene3D" id="2.60.120.740">
    <property type="match status" value="1"/>
</dbReference>
<evidence type="ECO:0000259" key="1">
    <source>
        <dbReference type="Pfam" id="PF02140"/>
    </source>
</evidence>
<proteinExistence type="predicted"/>
<dbReference type="CDD" id="cd22823">
    <property type="entry name" value="Gal_Rha_Lectin"/>
    <property type="match status" value="1"/>
</dbReference>
<organism evidence="2 3">
    <name type="scientific">Paralvinella palmiformis</name>
    <dbReference type="NCBI Taxonomy" id="53620"/>
    <lineage>
        <taxon>Eukaryota</taxon>
        <taxon>Metazoa</taxon>
        <taxon>Spiralia</taxon>
        <taxon>Lophotrochozoa</taxon>
        <taxon>Annelida</taxon>
        <taxon>Polychaeta</taxon>
        <taxon>Sedentaria</taxon>
        <taxon>Canalipalpata</taxon>
        <taxon>Terebellida</taxon>
        <taxon>Terebelliformia</taxon>
        <taxon>Alvinellidae</taxon>
        <taxon>Paralvinella</taxon>
    </lineage>
</organism>
<dbReference type="Proteomes" id="UP001208570">
    <property type="component" value="Unassembled WGS sequence"/>
</dbReference>
<evidence type="ECO:0000313" key="2">
    <source>
        <dbReference type="EMBL" id="KAK2140090.1"/>
    </source>
</evidence>
<dbReference type="InterPro" id="IPR000922">
    <property type="entry name" value="Lectin_gal-bd_dom"/>
</dbReference>
<dbReference type="AlphaFoldDB" id="A0AAD9IU22"/>
<keyword evidence="3" id="KW-1185">Reference proteome</keyword>
<dbReference type="GO" id="GO:0030246">
    <property type="term" value="F:carbohydrate binding"/>
    <property type="evidence" value="ECO:0007669"/>
    <property type="project" value="InterPro"/>
</dbReference>
<evidence type="ECO:0000313" key="3">
    <source>
        <dbReference type="Proteomes" id="UP001208570"/>
    </source>
</evidence>
<name>A0AAD9IU22_9ANNE</name>
<reference evidence="2" key="1">
    <citation type="journal article" date="2023" name="Mol. Biol. Evol.">
        <title>Third-Generation Sequencing Reveals the Adaptive Role of the Epigenome in Three Deep-Sea Polychaetes.</title>
        <authorList>
            <person name="Perez M."/>
            <person name="Aroh O."/>
            <person name="Sun Y."/>
            <person name="Lan Y."/>
            <person name="Juniper S.K."/>
            <person name="Young C.R."/>
            <person name="Angers B."/>
            <person name="Qian P.Y."/>
        </authorList>
    </citation>
    <scope>NUCLEOTIDE SEQUENCE</scope>
    <source>
        <strain evidence="2">P08H-3</strain>
    </source>
</reference>
<accession>A0AAD9IU22</accession>
<comment type="caution">
    <text evidence="2">The sequence shown here is derived from an EMBL/GenBank/DDBJ whole genome shotgun (WGS) entry which is preliminary data.</text>
</comment>
<dbReference type="PANTHER" id="PTHR46780">
    <property type="entry name" value="PROTEIN EVA-1"/>
    <property type="match status" value="1"/>
</dbReference>
<protein>
    <recommendedName>
        <fullName evidence="1">SUEL-type lectin domain-containing protein</fullName>
    </recommendedName>
</protein>
<feature type="domain" description="SUEL-type lectin" evidence="1">
    <location>
        <begin position="8"/>
        <end position="84"/>
    </location>
</feature>
<dbReference type="EMBL" id="JAODUP010001487">
    <property type="protein sequence ID" value="KAK2140090.1"/>
    <property type="molecule type" value="Genomic_DNA"/>
</dbReference>
<feature type="non-terminal residue" evidence="2">
    <location>
        <position position="86"/>
    </location>
</feature>
<sequence>MPHFPVDSVILMNSAEYGRMEVGRCIRKPDEFLGCTNDVLPILDRRCSGKQKCNFLLITHDDIEAANENCLEILMKYLKVDYTCLQ</sequence>
<dbReference type="Pfam" id="PF02140">
    <property type="entry name" value="SUEL_Lectin"/>
    <property type="match status" value="1"/>
</dbReference>